<dbReference type="STRING" id="1538553.JT25_015175"/>
<organism evidence="1 2">
    <name type="scientific">Methylomonas denitrificans</name>
    <dbReference type="NCBI Taxonomy" id="1538553"/>
    <lineage>
        <taxon>Bacteria</taxon>
        <taxon>Pseudomonadati</taxon>
        <taxon>Pseudomonadota</taxon>
        <taxon>Gammaproteobacteria</taxon>
        <taxon>Methylococcales</taxon>
        <taxon>Methylococcaceae</taxon>
        <taxon>Methylomonas</taxon>
    </lineage>
</organism>
<accession>A0A126T6U5</accession>
<dbReference type="Proteomes" id="UP000030512">
    <property type="component" value="Chromosome"/>
</dbReference>
<dbReference type="AlphaFoldDB" id="A0A126T6U5"/>
<keyword evidence="2" id="KW-1185">Reference proteome</keyword>
<evidence type="ECO:0000313" key="1">
    <source>
        <dbReference type="EMBL" id="AMK77802.1"/>
    </source>
</evidence>
<gene>
    <name evidence="1" type="ORF">JT25_015175</name>
</gene>
<dbReference type="EMBL" id="CP014476">
    <property type="protein sequence ID" value="AMK77802.1"/>
    <property type="molecule type" value="Genomic_DNA"/>
</dbReference>
<sequence length="126" mass="14336">MSNELLAEHVAARRAFGEIVCQRMTENIVKLGFPVQTELSLPKFDSAEFSLVTDPFTQTQDLVGYWYSAGKQRIGQIKFHGDGSFYAEYDVVQPHPTKKQWFVEAINAWGQQDNIKTDAKLLDIPQ</sequence>
<reference evidence="1 2" key="1">
    <citation type="journal article" date="2015" name="Environ. Microbiol.">
        <title>Methane oxidation coupled to nitrate reduction under hypoxia by the Gammaproteobacterium Methylomonas denitrificans, sp. nov. type strain FJG1.</title>
        <authorList>
            <person name="Kits K.D."/>
            <person name="Klotz M.G."/>
            <person name="Stein L.Y."/>
        </authorList>
    </citation>
    <scope>NUCLEOTIDE SEQUENCE [LARGE SCALE GENOMIC DNA]</scope>
    <source>
        <strain evidence="1 2">FJG1</strain>
    </source>
</reference>
<proteinExistence type="predicted"/>
<evidence type="ECO:0000313" key="2">
    <source>
        <dbReference type="Proteomes" id="UP000030512"/>
    </source>
</evidence>
<dbReference type="RefSeq" id="WP_036276576.1">
    <property type="nucleotide sequence ID" value="NZ_CP014476.1"/>
</dbReference>
<dbReference type="KEGG" id="mdn:JT25_015175"/>
<protein>
    <submittedName>
        <fullName evidence="1">Uncharacterized protein</fullName>
    </submittedName>
</protein>
<dbReference type="OrthoDB" id="6088711at2"/>
<name>A0A126T6U5_9GAMM</name>